<accession>A0A834WNW1</accession>
<proteinExistence type="predicted"/>
<keyword evidence="2" id="KW-1185">Reference proteome</keyword>
<evidence type="ECO:0000313" key="1">
    <source>
        <dbReference type="EMBL" id="KAF7823939.1"/>
    </source>
</evidence>
<organism evidence="1 2">
    <name type="scientific">Senna tora</name>
    <dbReference type="NCBI Taxonomy" id="362788"/>
    <lineage>
        <taxon>Eukaryota</taxon>
        <taxon>Viridiplantae</taxon>
        <taxon>Streptophyta</taxon>
        <taxon>Embryophyta</taxon>
        <taxon>Tracheophyta</taxon>
        <taxon>Spermatophyta</taxon>
        <taxon>Magnoliopsida</taxon>
        <taxon>eudicotyledons</taxon>
        <taxon>Gunneridae</taxon>
        <taxon>Pentapetalae</taxon>
        <taxon>rosids</taxon>
        <taxon>fabids</taxon>
        <taxon>Fabales</taxon>
        <taxon>Fabaceae</taxon>
        <taxon>Caesalpinioideae</taxon>
        <taxon>Cassia clade</taxon>
        <taxon>Senna</taxon>
    </lineage>
</organism>
<name>A0A834WNW1_9FABA</name>
<reference evidence="1" key="1">
    <citation type="submission" date="2020-09" db="EMBL/GenBank/DDBJ databases">
        <title>Genome-Enabled Discovery of Anthraquinone Biosynthesis in Senna tora.</title>
        <authorList>
            <person name="Kang S.-H."/>
            <person name="Pandey R.P."/>
            <person name="Lee C.-M."/>
            <person name="Sim J.-S."/>
            <person name="Jeong J.-T."/>
            <person name="Choi B.-S."/>
            <person name="Jung M."/>
            <person name="Ginzburg D."/>
            <person name="Zhao K."/>
            <person name="Won S.Y."/>
            <person name="Oh T.-J."/>
            <person name="Yu Y."/>
            <person name="Kim N.-H."/>
            <person name="Lee O.R."/>
            <person name="Lee T.-H."/>
            <person name="Bashyal P."/>
            <person name="Kim T.-S."/>
            <person name="Lee W.-H."/>
            <person name="Kawkins C."/>
            <person name="Kim C.-K."/>
            <person name="Kim J.S."/>
            <person name="Ahn B.O."/>
            <person name="Rhee S.Y."/>
            <person name="Sohng J.K."/>
        </authorList>
    </citation>
    <scope>NUCLEOTIDE SEQUENCE</scope>
    <source>
        <tissue evidence="1">Leaf</tissue>
    </source>
</reference>
<dbReference type="Proteomes" id="UP000634136">
    <property type="component" value="Unassembled WGS sequence"/>
</dbReference>
<sequence length="57" mass="6198">MELRNARGVCCKKAKPTIQLAICAVDVAAALVSALNDDGTSMNWYWDIVWDEAANKG</sequence>
<dbReference type="EMBL" id="JAAIUW010000007">
    <property type="protein sequence ID" value="KAF7823939.1"/>
    <property type="molecule type" value="Genomic_DNA"/>
</dbReference>
<comment type="caution">
    <text evidence="1">The sequence shown here is derived from an EMBL/GenBank/DDBJ whole genome shotgun (WGS) entry which is preliminary data.</text>
</comment>
<dbReference type="AlphaFoldDB" id="A0A834WNW1"/>
<evidence type="ECO:0000313" key="2">
    <source>
        <dbReference type="Proteomes" id="UP000634136"/>
    </source>
</evidence>
<gene>
    <name evidence="1" type="ORF">G2W53_022083</name>
</gene>
<protein>
    <submittedName>
        <fullName evidence="1">Uncharacterized protein</fullName>
    </submittedName>
</protein>